<feature type="region of interest" description="Disordered" evidence="1">
    <location>
        <begin position="273"/>
        <end position="294"/>
    </location>
</feature>
<feature type="region of interest" description="Disordered" evidence="1">
    <location>
        <begin position="308"/>
        <end position="337"/>
    </location>
</feature>
<feature type="compositionally biased region" description="Polar residues" evidence="1">
    <location>
        <begin position="946"/>
        <end position="955"/>
    </location>
</feature>
<evidence type="ECO:0000313" key="3">
    <source>
        <dbReference type="Proteomes" id="UP001627154"/>
    </source>
</evidence>
<feature type="compositionally biased region" description="Low complexity" evidence="1">
    <location>
        <begin position="210"/>
        <end position="220"/>
    </location>
</feature>
<feature type="compositionally biased region" description="Basic residues" evidence="1">
    <location>
        <begin position="966"/>
        <end position="980"/>
    </location>
</feature>
<gene>
    <name evidence="2" type="ORF">TKK_017287</name>
</gene>
<proteinExistence type="predicted"/>
<keyword evidence="3" id="KW-1185">Reference proteome</keyword>
<feature type="region of interest" description="Disordered" evidence="1">
    <location>
        <begin position="1"/>
        <end position="27"/>
    </location>
</feature>
<feature type="region of interest" description="Disordered" evidence="1">
    <location>
        <begin position="202"/>
        <end position="245"/>
    </location>
</feature>
<feature type="compositionally biased region" description="Low complexity" evidence="1">
    <location>
        <begin position="308"/>
        <end position="317"/>
    </location>
</feature>
<protein>
    <submittedName>
        <fullName evidence="2">Uncharacterized protein</fullName>
    </submittedName>
</protein>
<accession>A0ABD2W4A5</accession>
<feature type="region of interest" description="Disordered" evidence="1">
    <location>
        <begin position="374"/>
        <end position="400"/>
    </location>
</feature>
<sequence>MIRSDPLQSSSAGSRARGSVAELRKPPLPLPPRACSFEIRRRLRNLTTETWEVVATVVLVLTTATPAPDHVLKLDNECERGESVQFFYFVLHFFHVLNRYTNTYSTRNGTYQYKYEVDDKTDNNYSKIESRDDGEDTRDRYFVKSKQASTDINYIVDKQRYQSLVKHDASDEPSSLSAGLLAVGKAVDDFNRKEKTKSVQIIQTQDASRQQKQQQQQQQQLNVAEKNIDRELDSNRTSSSKISLHRAKLNTANSLNVNYVTLPPDQRIVEAIPASNKEISDEQKQYESSPSIKESDFEVAASSLVVVGNGDDGNYANDDNEEDDSSVSGTNNDDQLIVENSGSFGQRLGGQSDDDNDDTAAYATTVSTTSRTVLPIRNGQQQSLTYSSSTSRDKQYSARPKLRKTYLRGTKPGLGLVYSSSPAPAQGVTGNSIEFEASGAEHRARSGVLVSSGFQAYSSSENTVSGSVYVTTPNPLLINYASQGVLSTVSRITTLPSFQKKTEYVFAKPIVVPDTAAKPSKEIPFQYSTTFKCEDDVVYSSTPDPLASIKNQFADTTASQILNSIQAGVSLVNSGESNVIGNTERPAPVIEEVDDTPQAEQTSIHLLNSIGPQDDNYVSINPAFGGVVQSQTNPDVQIQKSVEVYQNLPAAKVGTKLVERHPDMTEILKTDQQKPLYPPSNDLSLKQTIHTRSDTVSNSNLGPNQPVYIVPPATYIIEPLPPQKSNPYKFATNPVNTLINPNIYSMKKYMDQKVHKLSQYPTSLYKPIPIPLDKGVDRKVPNTVHITSYQIPKHEKAAEQSPVYGVKYGVSYQQIMKPQNPGLFSPYMNKLITGINVNQNNSKPFNGYAFNEATPSFVGDKLRIDNSGYLNTVTGKKQQQISYASRNYPISNSLLIRRHAAVNRLSKPERDDYAGPVPPFYHAQRQFGFQSKLFPGTAPARKARNQEPTSIANEISSSSSSSGDRRGRRWWRRRRRTKNTTHREGVTRESCATPHCEILCTCIYIQADDLRILYIWSGPWALCTSVRGNIAAVSLGTQFNRYILTSELQCGFSHARPRRSLSALSGGEAERGRPTAGGGIDEGVESEDLI</sequence>
<dbReference type="Proteomes" id="UP001627154">
    <property type="component" value="Unassembled WGS sequence"/>
</dbReference>
<evidence type="ECO:0000313" key="2">
    <source>
        <dbReference type="EMBL" id="KAL3387327.1"/>
    </source>
</evidence>
<reference evidence="2 3" key="1">
    <citation type="journal article" date="2024" name="bioRxiv">
        <title>A reference genome for Trichogramma kaykai: A tiny desert-dwelling parasitoid wasp with competing sex-ratio distorters.</title>
        <authorList>
            <person name="Culotta J."/>
            <person name="Lindsey A.R."/>
        </authorList>
    </citation>
    <scope>NUCLEOTIDE SEQUENCE [LARGE SCALE GENOMIC DNA]</scope>
    <source>
        <strain evidence="2 3">KSX58</strain>
    </source>
</reference>
<feature type="compositionally biased region" description="Low complexity" evidence="1">
    <location>
        <begin position="380"/>
        <end position="390"/>
    </location>
</feature>
<feature type="region of interest" description="Disordered" evidence="1">
    <location>
        <begin position="938"/>
        <end position="985"/>
    </location>
</feature>
<organism evidence="2 3">
    <name type="scientific">Trichogramma kaykai</name>
    <dbReference type="NCBI Taxonomy" id="54128"/>
    <lineage>
        <taxon>Eukaryota</taxon>
        <taxon>Metazoa</taxon>
        <taxon>Ecdysozoa</taxon>
        <taxon>Arthropoda</taxon>
        <taxon>Hexapoda</taxon>
        <taxon>Insecta</taxon>
        <taxon>Pterygota</taxon>
        <taxon>Neoptera</taxon>
        <taxon>Endopterygota</taxon>
        <taxon>Hymenoptera</taxon>
        <taxon>Apocrita</taxon>
        <taxon>Proctotrupomorpha</taxon>
        <taxon>Chalcidoidea</taxon>
        <taxon>Trichogrammatidae</taxon>
        <taxon>Trichogramma</taxon>
    </lineage>
</organism>
<name>A0ABD2W4A5_9HYME</name>
<feature type="compositionally biased region" description="Low complexity" evidence="1">
    <location>
        <begin position="9"/>
        <end position="19"/>
    </location>
</feature>
<feature type="region of interest" description="Disordered" evidence="1">
    <location>
        <begin position="1062"/>
        <end position="1090"/>
    </location>
</feature>
<dbReference type="EMBL" id="JBJJXI010000137">
    <property type="protein sequence ID" value="KAL3387327.1"/>
    <property type="molecule type" value="Genomic_DNA"/>
</dbReference>
<evidence type="ECO:0000256" key="1">
    <source>
        <dbReference type="SAM" id="MobiDB-lite"/>
    </source>
</evidence>
<dbReference type="AlphaFoldDB" id="A0ABD2W4A5"/>
<comment type="caution">
    <text evidence="2">The sequence shown here is derived from an EMBL/GenBank/DDBJ whole genome shotgun (WGS) entry which is preliminary data.</text>
</comment>